<evidence type="ECO:0000313" key="2">
    <source>
        <dbReference type="EMBL" id="PPQ89011.1"/>
    </source>
</evidence>
<dbReference type="InParanoid" id="A0A409XE50"/>
<dbReference type="AlphaFoldDB" id="A0A409XE50"/>
<evidence type="ECO:0000256" key="1">
    <source>
        <dbReference type="SAM" id="MobiDB-lite"/>
    </source>
</evidence>
<reference evidence="2 3" key="1">
    <citation type="journal article" date="2018" name="Evol. Lett.">
        <title>Horizontal gene cluster transfer increased hallucinogenic mushroom diversity.</title>
        <authorList>
            <person name="Reynolds H.T."/>
            <person name="Vijayakumar V."/>
            <person name="Gluck-Thaler E."/>
            <person name="Korotkin H.B."/>
            <person name="Matheny P.B."/>
            <person name="Slot J.C."/>
        </authorList>
    </citation>
    <scope>NUCLEOTIDE SEQUENCE [LARGE SCALE GENOMIC DNA]</scope>
    <source>
        <strain evidence="2 3">2631</strain>
    </source>
</reference>
<organism evidence="2 3">
    <name type="scientific">Psilocybe cyanescens</name>
    <dbReference type="NCBI Taxonomy" id="93625"/>
    <lineage>
        <taxon>Eukaryota</taxon>
        <taxon>Fungi</taxon>
        <taxon>Dikarya</taxon>
        <taxon>Basidiomycota</taxon>
        <taxon>Agaricomycotina</taxon>
        <taxon>Agaricomycetes</taxon>
        <taxon>Agaricomycetidae</taxon>
        <taxon>Agaricales</taxon>
        <taxon>Agaricineae</taxon>
        <taxon>Strophariaceae</taxon>
        <taxon>Psilocybe</taxon>
    </lineage>
</organism>
<name>A0A409XE50_PSICY</name>
<dbReference type="Proteomes" id="UP000283269">
    <property type="component" value="Unassembled WGS sequence"/>
</dbReference>
<comment type="caution">
    <text evidence="2">The sequence shown here is derived from an EMBL/GenBank/DDBJ whole genome shotgun (WGS) entry which is preliminary data.</text>
</comment>
<feature type="region of interest" description="Disordered" evidence="1">
    <location>
        <begin position="16"/>
        <end position="61"/>
    </location>
</feature>
<feature type="compositionally biased region" description="Low complexity" evidence="1">
    <location>
        <begin position="28"/>
        <end position="42"/>
    </location>
</feature>
<protein>
    <submittedName>
        <fullName evidence="2">Uncharacterized protein</fullName>
    </submittedName>
</protein>
<evidence type="ECO:0000313" key="3">
    <source>
        <dbReference type="Proteomes" id="UP000283269"/>
    </source>
</evidence>
<dbReference type="EMBL" id="NHYD01001970">
    <property type="protein sequence ID" value="PPQ89011.1"/>
    <property type="molecule type" value="Genomic_DNA"/>
</dbReference>
<proteinExistence type="predicted"/>
<sequence length="135" mass="14351">MTLAIRSRDSYCSTILSPRQRESGGAAGPAVSSPATTPSRTANRSFTMHGTQARFPSPRSRSCHHCIEGNLASKPTSPLGKLEKLDQFDLAGAIEKEKNVSTQKRHLLNAVAMTSTSGSGSIDVNFLTSALFTAN</sequence>
<accession>A0A409XE50</accession>
<gene>
    <name evidence="2" type="ORF">CVT25_005111</name>
</gene>
<keyword evidence="3" id="KW-1185">Reference proteome</keyword>